<evidence type="ECO:0008006" key="3">
    <source>
        <dbReference type="Google" id="ProtNLM"/>
    </source>
</evidence>
<name>A0A5C2SAP4_9APHY</name>
<dbReference type="Proteomes" id="UP000313359">
    <property type="component" value="Unassembled WGS sequence"/>
</dbReference>
<dbReference type="EMBL" id="ML122264">
    <property type="protein sequence ID" value="RPD60800.1"/>
    <property type="molecule type" value="Genomic_DNA"/>
</dbReference>
<gene>
    <name evidence="1" type="ORF">L227DRAFT_574963</name>
</gene>
<keyword evidence="2" id="KW-1185">Reference proteome</keyword>
<protein>
    <recommendedName>
        <fullName evidence="3">F-box domain-containing protein</fullName>
    </recommendedName>
</protein>
<dbReference type="OrthoDB" id="2747681at2759"/>
<proteinExistence type="predicted"/>
<evidence type="ECO:0000313" key="1">
    <source>
        <dbReference type="EMBL" id="RPD60800.1"/>
    </source>
</evidence>
<organism evidence="1 2">
    <name type="scientific">Lentinus tigrinus ALCF2SS1-6</name>
    <dbReference type="NCBI Taxonomy" id="1328759"/>
    <lineage>
        <taxon>Eukaryota</taxon>
        <taxon>Fungi</taxon>
        <taxon>Dikarya</taxon>
        <taxon>Basidiomycota</taxon>
        <taxon>Agaricomycotina</taxon>
        <taxon>Agaricomycetes</taxon>
        <taxon>Polyporales</taxon>
        <taxon>Polyporaceae</taxon>
        <taxon>Lentinus</taxon>
    </lineage>
</organism>
<evidence type="ECO:0000313" key="2">
    <source>
        <dbReference type="Proteomes" id="UP000313359"/>
    </source>
</evidence>
<sequence length="471" mass="53629">MVSIHSSEDCNHNARRTARLPVEVEGLIISQLRTDKPTLLNCSLVNDSWLQQSRSALFETIVVKSVSTNHFCSFMNMLDSARYVRESIQDLTLQAGPPRSSAALWLSSDGLRQSWPAIDRVLLKTIASKLPKLKRLCLTQVRFIERKGVQNGDEDEHPSTLQLKQLRLSSLGYMPHAEIIPMLSSLSAFSQIGELEFYHLKTSQTLKPGQARGEFRPSQEPASIMTGSTTFKFPIPAISSFKFSATHATAVEFSRSVYAMLASKGNFSALTSLSWAGDDWIALEEMAPFLQATAPHLRSLRLDMGTWVFEGRRNPPGSPRYFNRWDRIVKLSDTPLLESLTLTYNAPPGRESHEVLYPVFSTYTYLLSQMPPALRHLTLRFPLPDDGQEWDMTKDEYQQWYLDQLTEKRALWDELDLTLDQSTSLHAVRVVFSSRWDNMLDRLGPAVVQMMYRMHAKGILWVSWQGMPYSF</sequence>
<dbReference type="AlphaFoldDB" id="A0A5C2SAP4"/>
<reference evidence="1" key="1">
    <citation type="journal article" date="2018" name="Genome Biol. Evol.">
        <title>Genomics and development of Lentinus tigrinus, a white-rot wood-decaying mushroom with dimorphic fruiting bodies.</title>
        <authorList>
            <person name="Wu B."/>
            <person name="Xu Z."/>
            <person name="Knudson A."/>
            <person name="Carlson A."/>
            <person name="Chen N."/>
            <person name="Kovaka S."/>
            <person name="LaButti K."/>
            <person name="Lipzen A."/>
            <person name="Pennachio C."/>
            <person name="Riley R."/>
            <person name="Schakwitz W."/>
            <person name="Umezawa K."/>
            <person name="Ohm R.A."/>
            <person name="Grigoriev I.V."/>
            <person name="Nagy L.G."/>
            <person name="Gibbons J."/>
            <person name="Hibbett D."/>
        </authorList>
    </citation>
    <scope>NUCLEOTIDE SEQUENCE [LARGE SCALE GENOMIC DNA]</scope>
    <source>
        <strain evidence="1">ALCF2SS1-6</strain>
    </source>
</reference>
<feature type="non-terminal residue" evidence="1">
    <location>
        <position position="471"/>
    </location>
</feature>
<accession>A0A5C2SAP4</accession>